<feature type="region of interest" description="Disordered" evidence="1">
    <location>
        <begin position="46"/>
        <end position="174"/>
    </location>
</feature>
<feature type="compositionally biased region" description="Low complexity" evidence="1">
    <location>
        <begin position="139"/>
        <end position="148"/>
    </location>
</feature>
<feature type="compositionally biased region" description="Basic residues" evidence="1">
    <location>
        <begin position="52"/>
        <end position="68"/>
    </location>
</feature>
<evidence type="ECO:0000313" key="3">
    <source>
        <dbReference type="RefSeq" id="XP_020082147.1"/>
    </source>
</evidence>
<evidence type="ECO:0000256" key="1">
    <source>
        <dbReference type="SAM" id="MobiDB-lite"/>
    </source>
</evidence>
<feature type="compositionally biased region" description="Pro residues" evidence="1">
    <location>
        <begin position="208"/>
        <end position="219"/>
    </location>
</feature>
<reference evidence="2" key="1">
    <citation type="journal article" date="2015" name="Nat. Genet.">
        <title>The pineapple genome and the evolution of CAM photosynthesis.</title>
        <authorList>
            <person name="Ming R."/>
            <person name="VanBuren R."/>
            <person name="Wai C.M."/>
            <person name="Tang H."/>
            <person name="Schatz M.C."/>
            <person name="Bowers J.E."/>
            <person name="Lyons E."/>
            <person name="Wang M.L."/>
            <person name="Chen J."/>
            <person name="Biggers E."/>
            <person name="Zhang J."/>
            <person name="Huang L."/>
            <person name="Zhang L."/>
            <person name="Miao W."/>
            <person name="Zhang J."/>
            <person name="Ye Z."/>
            <person name="Miao C."/>
            <person name="Lin Z."/>
            <person name="Wang H."/>
            <person name="Zhou H."/>
            <person name="Yim W.C."/>
            <person name="Priest H.D."/>
            <person name="Zheng C."/>
            <person name="Woodhouse M."/>
            <person name="Edger P.P."/>
            <person name="Guyot R."/>
            <person name="Guo H.B."/>
            <person name="Guo H."/>
            <person name="Zheng G."/>
            <person name="Singh R."/>
            <person name="Sharma A."/>
            <person name="Min X."/>
            <person name="Zheng Y."/>
            <person name="Lee H."/>
            <person name="Gurtowski J."/>
            <person name="Sedlazeck F.J."/>
            <person name="Harkess A."/>
            <person name="McKain M.R."/>
            <person name="Liao Z."/>
            <person name="Fang J."/>
            <person name="Liu J."/>
            <person name="Zhang X."/>
            <person name="Zhang Q."/>
            <person name="Hu W."/>
            <person name="Qin Y."/>
            <person name="Wang K."/>
            <person name="Chen L.Y."/>
            <person name="Shirley N."/>
            <person name="Lin Y.R."/>
            <person name="Liu L.Y."/>
            <person name="Hernandez A.G."/>
            <person name="Wright C.L."/>
            <person name="Bulone V."/>
            <person name="Tuskan G.A."/>
            <person name="Heath K."/>
            <person name="Zee F."/>
            <person name="Moore P.H."/>
            <person name="Sunkar R."/>
            <person name="Leebens-Mack J.H."/>
            <person name="Mockler T."/>
            <person name="Bennetzen J.L."/>
            <person name="Freeling M."/>
            <person name="Sankoff D."/>
            <person name="Paterson A.H."/>
            <person name="Zhu X."/>
            <person name="Yang X."/>
            <person name="Smith J.A."/>
            <person name="Cushman J.C."/>
            <person name="Paull R.E."/>
            <person name="Yu Q."/>
        </authorList>
    </citation>
    <scope>NUCLEOTIDE SEQUENCE [LARGE SCALE GENOMIC DNA]</scope>
    <source>
        <strain evidence="2">cv. F153</strain>
    </source>
</reference>
<protein>
    <submittedName>
        <fullName evidence="3">Proline-rich protein 36-like</fullName>
    </submittedName>
</protein>
<name>A0A6P5EFV5_ANACO</name>
<evidence type="ECO:0000313" key="2">
    <source>
        <dbReference type="Proteomes" id="UP000515123"/>
    </source>
</evidence>
<organism evidence="2 3">
    <name type="scientific">Ananas comosus</name>
    <name type="common">Pineapple</name>
    <name type="synonym">Ananas ananas</name>
    <dbReference type="NCBI Taxonomy" id="4615"/>
    <lineage>
        <taxon>Eukaryota</taxon>
        <taxon>Viridiplantae</taxon>
        <taxon>Streptophyta</taxon>
        <taxon>Embryophyta</taxon>
        <taxon>Tracheophyta</taxon>
        <taxon>Spermatophyta</taxon>
        <taxon>Magnoliopsida</taxon>
        <taxon>Liliopsida</taxon>
        <taxon>Poales</taxon>
        <taxon>Bromeliaceae</taxon>
        <taxon>Bromelioideae</taxon>
        <taxon>Ananas</taxon>
    </lineage>
</organism>
<keyword evidence="2" id="KW-1185">Reference proteome</keyword>
<dbReference type="GeneID" id="109705771"/>
<proteinExistence type="predicted"/>
<dbReference type="RefSeq" id="XP_020082147.1">
    <property type="nucleotide sequence ID" value="XM_020226558.1"/>
</dbReference>
<feature type="compositionally biased region" description="Low complexity" evidence="1">
    <location>
        <begin position="69"/>
        <end position="84"/>
    </location>
</feature>
<reference evidence="3" key="2">
    <citation type="submission" date="2025-08" db="UniProtKB">
        <authorList>
            <consortium name="RefSeq"/>
        </authorList>
    </citation>
    <scope>IDENTIFICATION</scope>
    <source>
        <tissue evidence="3">Leaf</tissue>
    </source>
</reference>
<sequence>MSCFRRHPPWTPPAAASSHRPQPAPPAACQPPLEAPAALCRRPECVGSVGRSRNHHRDPGVRRCRRGRLVPLSPPAATATAAVSRRPRRSPPTVRRPPRPTPATIERRRPPQEPSAAAFVLYGPNAGRLHSRASPPPTDASSATASTAGIVPDRPRPAPAAASPPATVGKHQTARELAAPYAVAAPPAALRRLTWSASEPHHLLHPSPAGPPAGIPPAANPSSPLT</sequence>
<dbReference type="Proteomes" id="UP000515123">
    <property type="component" value="Unplaced"/>
</dbReference>
<accession>A0A6P5EFV5</accession>
<gene>
    <name evidence="3" type="primary">LOC109705771</name>
</gene>
<dbReference type="AlphaFoldDB" id="A0A6P5EFV5"/>
<feature type="region of interest" description="Disordered" evidence="1">
    <location>
        <begin position="1"/>
        <end position="32"/>
    </location>
</feature>
<feature type="region of interest" description="Disordered" evidence="1">
    <location>
        <begin position="200"/>
        <end position="226"/>
    </location>
</feature>
<feature type="non-terminal residue" evidence="3">
    <location>
        <position position="226"/>
    </location>
</feature>